<feature type="compositionally biased region" description="Acidic residues" evidence="1">
    <location>
        <begin position="270"/>
        <end position="294"/>
    </location>
</feature>
<proteinExistence type="predicted"/>
<feature type="compositionally biased region" description="Basic and acidic residues" evidence="1">
    <location>
        <begin position="586"/>
        <end position="604"/>
    </location>
</feature>
<feature type="compositionally biased region" description="Basic and acidic residues" evidence="1">
    <location>
        <begin position="752"/>
        <end position="771"/>
    </location>
</feature>
<feature type="region of interest" description="Disordered" evidence="1">
    <location>
        <begin position="734"/>
        <end position="786"/>
    </location>
</feature>
<feature type="compositionally biased region" description="Polar residues" evidence="1">
    <location>
        <begin position="209"/>
        <end position="226"/>
    </location>
</feature>
<comment type="caution">
    <text evidence="2">The sequence shown here is derived from an EMBL/GenBank/DDBJ whole genome shotgun (WGS) entry which is preliminary data.</text>
</comment>
<feature type="compositionally biased region" description="Polar residues" evidence="1">
    <location>
        <begin position="574"/>
        <end position="584"/>
    </location>
</feature>
<feature type="region of interest" description="Disordered" evidence="1">
    <location>
        <begin position="924"/>
        <end position="1012"/>
    </location>
</feature>
<feature type="compositionally biased region" description="Polar residues" evidence="1">
    <location>
        <begin position="1155"/>
        <end position="1170"/>
    </location>
</feature>
<feature type="region of interest" description="Disordered" evidence="1">
    <location>
        <begin position="1116"/>
        <end position="1170"/>
    </location>
</feature>
<gene>
    <name evidence="2" type="ORF">CAUJ_LOCUS10733</name>
</gene>
<feature type="region of interest" description="Disordered" evidence="1">
    <location>
        <begin position="1024"/>
        <end position="1069"/>
    </location>
</feature>
<feature type="compositionally biased region" description="Low complexity" evidence="1">
    <location>
        <begin position="54"/>
        <end position="64"/>
    </location>
</feature>
<dbReference type="Proteomes" id="UP000835052">
    <property type="component" value="Unassembled WGS sequence"/>
</dbReference>
<evidence type="ECO:0000313" key="3">
    <source>
        <dbReference type="Proteomes" id="UP000835052"/>
    </source>
</evidence>
<dbReference type="AlphaFoldDB" id="A0A8S1HGG0"/>
<dbReference type="OrthoDB" id="193931at2759"/>
<feature type="region of interest" description="Disordered" evidence="1">
    <location>
        <begin position="144"/>
        <end position="332"/>
    </location>
</feature>
<protein>
    <submittedName>
        <fullName evidence="2">Uncharacterized protein</fullName>
    </submittedName>
</protein>
<feature type="compositionally biased region" description="Acidic residues" evidence="1">
    <location>
        <begin position="455"/>
        <end position="478"/>
    </location>
</feature>
<reference evidence="2" key="1">
    <citation type="submission" date="2020-10" db="EMBL/GenBank/DDBJ databases">
        <authorList>
            <person name="Kikuchi T."/>
        </authorList>
    </citation>
    <scope>NUCLEOTIDE SEQUENCE</scope>
    <source>
        <strain evidence="2">NKZ352</strain>
    </source>
</reference>
<feature type="compositionally biased region" description="Low complexity" evidence="1">
    <location>
        <begin position="1128"/>
        <end position="1142"/>
    </location>
</feature>
<feature type="region of interest" description="Disordered" evidence="1">
    <location>
        <begin position="551"/>
        <end position="676"/>
    </location>
</feature>
<feature type="compositionally biased region" description="Low complexity" evidence="1">
    <location>
        <begin position="240"/>
        <end position="269"/>
    </location>
</feature>
<accession>A0A8S1HGG0</accession>
<feature type="region of interest" description="Disordered" evidence="1">
    <location>
        <begin position="1"/>
        <end position="71"/>
    </location>
</feature>
<sequence length="1188" mass="132844">MAPAAKEKAPPTPVKKEETRTERKVSPEQPEDPKTARQQPVKSDSRAPSFVPVSEGESSTSSRRSSLRAPMSASAYRIETDSLNMLMNQVLEQMEKGPVNLNMIARIKAHPLYDTRPMVKELLESIIAAQPDSVQKQTSKVLQQQQSQTFSRTSTLTRKSTASVAPPEPEEIIPEPPKSARNIKKAMNERPWHSVEVGFDPDDDVETEGMNTSIASNTTEVTVQDTSFEDSEDEREAHQKTPVPTTPVTPKVVLGPLVGDNSDQTTQTEVVEEEDTDEEEYTDSEMEDLADEVELVEKKVPEKAAPPQIATSLEPNPPPDPSSSPQFLDAFDRGLIKRQSKGKYQHTLVNMYGRGVSTECESPTTTRKFFGGPQPAPELSPFLFDKAKEMIMQYPSNKLDKRAIEMEQLRRKKKLEKVKADLLAQPKEGEKPRNIYVGSVPPRTPPPISVKSDGEQSEEEEEDEEEDEESEEESDAEIENVRPRGAIISSVRRDDGGNVIMKQQPTPVHVQRPNFLPMTSPVTSANGLASSTETIKPGTSAKYLVTVAELRMKPTSGTNSGATTEPKPYHRPVSKQNGSDTPTEAQAKEEPRSVDLALSERRTSETNPLFRPNAYMASDLYRRINSGTRKTPTKEPVGPKSSLHEEDDGPDHEGKESWESAAAYIRRKNRERRHRNRTIGTADEVLRALERPSVEHTYEDRAFSPIDPFYAHHTGAAHGSSLLGYVRPRYHDDSYRVHDRPSSPTKYSAAVSREERGKSTSYDPFEHRNPYDRTYIPAPNASPSYGRKFDHDSNNWASEPRRFEVYKTRAERDAERNTLHTTPTAATSYRPSSYYSDRPVTLGYRRTDDVMRPGVESYSTYRRFDNDNRATTPGNDHYGISAVTTEQPSGGASRFRPSTRRVVSALNEADRRAYNRSRSMDRNKVDLDFSGEQKSTAATEERSNVNRSRLMTPDAPDYSYVNYHDSSNGRSSVSFDERGQPRGILKNKQSSDLDPRESSTGAVGSSSAGPVRSVIDRLKRHLSFEKSVSPQRQLGGSLTTTNRAPSIGASSRETPSASADKKKRSLLSFNRRKTSEVRLGADGKLITNGYDDSQYTKRPSSPIERIKSLFRKSDAPSSHADYYSANRTSAYPSSATAASSSPREPYVAQYRKYPGSSSRDPSTALNRYSYTPGLTDQRRHWYDDPNIY</sequence>
<keyword evidence="3" id="KW-1185">Reference proteome</keyword>
<feature type="region of interest" description="Disordered" evidence="1">
    <location>
        <begin position="417"/>
        <end position="534"/>
    </location>
</feature>
<dbReference type="EMBL" id="CAJGYM010000048">
    <property type="protein sequence ID" value="CAD6194814.1"/>
    <property type="molecule type" value="Genomic_DNA"/>
</dbReference>
<evidence type="ECO:0000313" key="2">
    <source>
        <dbReference type="EMBL" id="CAD6194814.1"/>
    </source>
</evidence>
<feature type="compositionally biased region" description="Polar residues" evidence="1">
    <location>
        <begin position="1026"/>
        <end position="1057"/>
    </location>
</feature>
<evidence type="ECO:0000256" key="1">
    <source>
        <dbReference type="SAM" id="MobiDB-lite"/>
    </source>
</evidence>
<feature type="region of interest" description="Disordered" evidence="1">
    <location>
        <begin position="357"/>
        <end position="377"/>
    </location>
</feature>
<name>A0A8S1HGG0_9PELO</name>
<feature type="compositionally biased region" description="Polar residues" evidence="1">
    <location>
        <begin position="964"/>
        <end position="974"/>
    </location>
</feature>
<feature type="compositionally biased region" description="Polar residues" evidence="1">
    <location>
        <begin position="520"/>
        <end position="534"/>
    </location>
</feature>
<organism evidence="2 3">
    <name type="scientific">Caenorhabditis auriculariae</name>
    <dbReference type="NCBI Taxonomy" id="2777116"/>
    <lineage>
        <taxon>Eukaryota</taxon>
        <taxon>Metazoa</taxon>
        <taxon>Ecdysozoa</taxon>
        <taxon>Nematoda</taxon>
        <taxon>Chromadorea</taxon>
        <taxon>Rhabditida</taxon>
        <taxon>Rhabditina</taxon>
        <taxon>Rhabditomorpha</taxon>
        <taxon>Rhabditoidea</taxon>
        <taxon>Rhabditidae</taxon>
        <taxon>Peloderinae</taxon>
        <taxon>Caenorhabditis</taxon>
    </lineage>
</organism>
<feature type="region of interest" description="Disordered" evidence="1">
    <location>
        <begin position="865"/>
        <end position="899"/>
    </location>
</feature>
<feature type="compositionally biased region" description="Low complexity" evidence="1">
    <location>
        <begin position="998"/>
        <end position="1012"/>
    </location>
</feature>
<feature type="compositionally biased region" description="Basic residues" evidence="1">
    <location>
        <begin position="665"/>
        <end position="676"/>
    </location>
</feature>
<feature type="region of interest" description="Disordered" evidence="1">
    <location>
        <begin position="811"/>
        <end position="833"/>
    </location>
</feature>
<feature type="compositionally biased region" description="Low complexity" evidence="1">
    <location>
        <begin position="144"/>
        <end position="158"/>
    </location>
</feature>
<feature type="compositionally biased region" description="Basic and acidic residues" evidence="1">
    <location>
        <begin position="1"/>
        <end position="35"/>
    </location>
</feature>